<evidence type="ECO:0000259" key="5">
    <source>
        <dbReference type="PROSITE" id="PS51379"/>
    </source>
</evidence>
<evidence type="ECO:0000256" key="1">
    <source>
        <dbReference type="ARBA" id="ARBA00022485"/>
    </source>
</evidence>
<keyword evidence="1" id="KW-0004">4Fe-4S</keyword>
<comment type="caution">
    <text evidence="6">The sequence shown here is derived from an EMBL/GenBank/DDBJ whole genome shotgun (WGS) entry which is preliminary data.</text>
</comment>
<dbReference type="InterPro" id="IPR017896">
    <property type="entry name" value="4Fe4S_Fe-S-bd"/>
</dbReference>
<dbReference type="SUPFAM" id="SSF54862">
    <property type="entry name" value="4Fe-4S ferredoxins"/>
    <property type="match status" value="1"/>
</dbReference>
<dbReference type="GO" id="GO:0046872">
    <property type="term" value="F:metal ion binding"/>
    <property type="evidence" value="ECO:0007669"/>
    <property type="project" value="UniProtKB-KW"/>
</dbReference>
<dbReference type="PANTHER" id="PTHR43687">
    <property type="entry name" value="ADENYLYLSULFATE REDUCTASE, BETA SUBUNIT"/>
    <property type="match status" value="1"/>
</dbReference>
<proteinExistence type="predicted"/>
<dbReference type="InterPro" id="IPR047964">
    <property type="entry name" value="EFR1-like"/>
</dbReference>
<evidence type="ECO:0000256" key="3">
    <source>
        <dbReference type="ARBA" id="ARBA00023004"/>
    </source>
</evidence>
<evidence type="ECO:0000313" key="6">
    <source>
        <dbReference type="EMBL" id="KKK54774.1"/>
    </source>
</evidence>
<dbReference type="PROSITE" id="PS00198">
    <property type="entry name" value="4FE4S_FER_1"/>
    <property type="match status" value="1"/>
</dbReference>
<sequence length="264" mass="30066">MKTALYYFSGTGNALQIAKNISVKLEESNLIPIAKVWQDADLKATGEKVGFIFPLYYSGLPKIVYDFVENINLNSADYFFAVVVSGGDVSALLPLQQLERILTSKSKNLNSAFLIRMPNNYIIGYDIHSEQQQKEFFESANEKVEAIFEIVKNSENSLPDNILEKDLNRADRFNTKFREKVNESDKSFYSDDNCNSCGICEEICPVNNIILEDGVPQWQHKCQQCLACINFCPEKSIQFGTQTLKTQRYHNPEITLQDIKTQKT</sequence>
<keyword evidence="2" id="KW-0479">Metal-binding</keyword>
<feature type="domain" description="4Fe-4S ferredoxin-type" evidence="5">
    <location>
        <begin position="185"/>
        <end position="214"/>
    </location>
</feature>
<dbReference type="InterPro" id="IPR017900">
    <property type="entry name" value="4Fe4S_Fe_S_CS"/>
</dbReference>
<keyword evidence="4" id="KW-0411">Iron-sulfur</keyword>
<dbReference type="SUPFAM" id="SSF52218">
    <property type="entry name" value="Flavoproteins"/>
    <property type="match status" value="1"/>
</dbReference>
<organism evidence="6">
    <name type="scientific">marine sediment metagenome</name>
    <dbReference type="NCBI Taxonomy" id="412755"/>
    <lineage>
        <taxon>unclassified sequences</taxon>
        <taxon>metagenomes</taxon>
        <taxon>ecological metagenomes</taxon>
    </lineage>
</organism>
<dbReference type="InterPro" id="IPR050572">
    <property type="entry name" value="Fe-S_Ferredoxin"/>
</dbReference>
<dbReference type="Gene3D" id="3.30.70.20">
    <property type="match status" value="1"/>
</dbReference>
<gene>
    <name evidence="6" type="ORF">LCGC14_3081320</name>
</gene>
<feature type="non-terminal residue" evidence="6">
    <location>
        <position position="1"/>
    </location>
</feature>
<dbReference type="EMBL" id="LAZR01065825">
    <property type="protein sequence ID" value="KKK54774.1"/>
    <property type="molecule type" value="Genomic_DNA"/>
</dbReference>
<evidence type="ECO:0000256" key="4">
    <source>
        <dbReference type="ARBA" id="ARBA00023014"/>
    </source>
</evidence>
<dbReference type="Pfam" id="PF13187">
    <property type="entry name" value="Fer4_9"/>
    <property type="match status" value="1"/>
</dbReference>
<dbReference type="GO" id="GO:0051539">
    <property type="term" value="F:4 iron, 4 sulfur cluster binding"/>
    <property type="evidence" value="ECO:0007669"/>
    <property type="project" value="UniProtKB-KW"/>
</dbReference>
<accession>A0A0F8YKT0</accession>
<dbReference type="AlphaFoldDB" id="A0A0F8YKT0"/>
<protein>
    <recommendedName>
        <fullName evidence="5">4Fe-4S ferredoxin-type domain-containing protein</fullName>
    </recommendedName>
</protein>
<dbReference type="InterPro" id="IPR029039">
    <property type="entry name" value="Flavoprotein-like_sf"/>
</dbReference>
<reference evidence="6" key="1">
    <citation type="journal article" date="2015" name="Nature">
        <title>Complex archaea that bridge the gap between prokaryotes and eukaryotes.</title>
        <authorList>
            <person name="Spang A."/>
            <person name="Saw J.H."/>
            <person name="Jorgensen S.L."/>
            <person name="Zaremba-Niedzwiedzka K."/>
            <person name="Martijn J."/>
            <person name="Lind A.E."/>
            <person name="van Eijk R."/>
            <person name="Schleper C."/>
            <person name="Guy L."/>
            <person name="Ettema T.J."/>
        </authorList>
    </citation>
    <scope>NUCLEOTIDE SEQUENCE</scope>
</reference>
<dbReference type="NCBIfam" id="NF038196">
    <property type="entry name" value="ferrodoxin_EFR1"/>
    <property type="match status" value="1"/>
</dbReference>
<evidence type="ECO:0000256" key="2">
    <source>
        <dbReference type="ARBA" id="ARBA00022723"/>
    </source>
</evidence>
<dbReference type="PANTHER" id="PTHR43687:SF1">
    <property type="entry name" value="FERREDOXIN III"/>
    <property type="match status" value="1"/>
</dbReference>
<dbReference type="PROSITE" id="PS51379">
    <property type="entry name" value="4FE4S_FER_2"/>
    <property type="match status" value="2"/>
</dbReference>
<keyword evidence="3" id="KW-0408">Iron</keyword>
<name>A0A0F8YKT0_9ZZZZ</name>
<feature type="domain" description="4Fe-4S ferredoxin-type" evidence="5">
    <location>
        <begin position="219"/>
        <end position="242"/>
    </location>
</feature>